<feature type="compositionally biased region" description="Polar residues" evidence="2">
    <location>
        <begin position="575"/>
        <end position="584"/>
    </location>
</feature>
<feature type="compositionally biased region" description="Basic and acidic residues" evidence="2">
    <location>
        <begin position="316"/>
        <end position="342"/>
    </location>
</feature>
<evidence type="ECO:0000256" key="1">
    <source>
        <dbReference type="SAM" id="Coils"/>
    </source>
</evidence>
<sequence>MSKEHEISTIVAQTAYIESQHDLKLAEIKRLEAEINEVTNKSSNINGKIQQIQEKKKVYKIKQKEALVDREGQSRSNEYLNQSVVDLENQVKALETELNKLENHCEGVIRKNKTKLLELRKHFSQVPFMMELTKIKLEENRRVKDNEKYQLEIDQLERQIDELRIDQQQKCKKQIIALSEHVKLKWNLENLPAKHREYNKQLKTLQEQDDQMGKRLPSTKEPNNISKVNDLDSFFSFAKPSVTKKTSLQSKKSARSTFLQNQKPASDSNNNMRSGNKVNQCLNRGQMNKVNNGNTNNGQTNKVNNGNSQIGKKTARSQEGRQTARMDKTKTIQTNETKEPRNTAKNGATVQNGQQAKEVVQKSPENKSFRVNQKDRNKSHYNHDRSSTTQQTPLLESTHTTGTGNRQEMDGKNNTAHKTSISRDFSQQARGRRNSQDSGQQARGVRNLQDFRQQARGGRNSQDSSQQARGVRNAQDSSQQARGGRNSQELTQKSASSKILEVQKHTTQQRKRDSQEFSQKDNQSRDVEPGRSTGTQRQLMNKKNDGQSAETLDPSPTKKQRMSQTMLHEEEDEFNQTSPNTTDQQYIENETSVEQQYTEHMENKETAQQYREHMSLQGKHVEQYEEENISQDYDNMSQTNVNEDDMHQQYNGDNMSERYDDELSLQDQNEYNEYEVSQDVPEQDQLTNGEISEYFNHDTTMEEGPRSVLSIYDERREEAAEGSDVMSLYDEENAPGSVLSLYDDGGSAFDQDLSLFSDNGEPDGAEGDNVGDGSFSFDMNNSTNNSTSDNMLFFF</sequence>
<feature type="compositionally biased region" description="Low complexity" evidence="2">
    <location>
        <begin position="285"/>
        <end position="307"/>
    </location>
</feature>
<feature type="compositionally biased region" description="Polar residues" evidence="2">
    <location>
        <begin position="532"/>
        <end position="550"/>
    </location>
</feature>
<dbReference type="AlphaFoldDB" id="A0A8D9E3D5"/>
<keyword evidence="1" id="KW-0175">Coiled coil</keyword>
<feature type="coiled-coil region" evidence="1">
    <location>
        <begin position="21"/>
        <end position="111"/>
    </location>
</feature>
<feature type="compositionally biased region" description="Polar residues" evidence="2">
    <location>
        <begin position="243"/>
        <end position="283"/>
    </location>
</feature>
<feature type="compositionally biased region" description="Low complexity" evidence="2">
    <location>
        <begin position="774"/>
        <end position="788"/>
    </location>
</feature>
<feature type="compositionally biased region" description="Polar residues" evidence="2">
    <location>
        <begin position="459"/>
        <end position="497"/>
    </location>
</feature>
<feature type="compositionally biased region" description="Basic and acidic residues" evidence="2">
    <location>
        <begin position="364"/>
        <end position="386"/>
    </location>
</feature>
<protein>
    <submittedName>
        <fullName evidence="3">Uncharacterized protein</fullName>
    </submittedName>
</protein>
<name>A0A8D9E3D5_9HEMI</name>
<organism evidence="3">
    <name type="scientific">Cacopsylla melanoneura</name>
    <dbReference type="NCBI Taxonomy" id="428564"/>
    <lineage>
        <taxon>Eukaryota</taxon>
        <taxon>Metazoa</taxon>
        <taxon>Ecdysozoa</taxon>
        <taxon>Arthropoda</taxon>
        <taxon>Hexapoda</taxon>
        <taxon>Insecta</taxon>
        <taxon>Pterygota</taxon>
        <taxon>Neoptera</taxon>
        <taxon>Paraneoptera</taxon>
        <taxon>Hemiptera</taxon>
        <taxon>Sternorrhyncha</taxon>
        <taxon>Psylloidea</taxon>
        <taxon>Psyllidae</taxon>
        <taxon>Psyllinae</taxon>
        <taxon>Cacopsylla</taxon>
    </lineage>
</organism>
<feature type="compositionally biased region" description="Basic and acidic residues" evidence="2">
    <location>
        <begin position="510"/>
        <end position="529"/>
    </location>
</feature>
<feature type="compositionally biased region" description="Polar residues" evidence="2">
    <location>
        <begin position="343"/>
        <end position="355"/>
    </location>
</feature>
<feature type="region of interest" description="Disordered" evidence="2">
    <location>
        <begin position="204"/>
        <end position="227"/>
    </location>
</feature>
<proteinExistence type="predicted"/>
<feature type="compositionally biased region" description="Polar residues" evidence="2">
    <location>
        <begin position="387"/>
        <end position="429"/>
    </location>
</feature>
<accession>A0A8D9E3D5</accession>
<feature type="region of interest" description="Disordered" evidence="2">
    <location>
        <begin position="755"/>
        <end position="788"/>
    </location>
</feature>
<reference evidence="3" key="1">
    <citation type="submission" date="2021-05" db="EMBL/GenBank/DDBJ databases">
        <authorList>
            <person name="Alioto T."/>
            <person name="Alioto T."/>
            <person name="Gomez Garrido J."/>
        </authorList>
    </citation>
    <scope>NUCLEOTIDE SEQUENCE</scope>
</reference>
<evidence type="ECO:0000313" key="3">
    <source>
        <dbReference type="EMBL" id="CAG6737879.1"/>
    </source>
</evidence>
<evidence type="ECO:0000256" key="2">
    <source>
        <dbReference type="SAM" id="MobiDB-lite"/>
    </source>
</evidence>
<feature type="region of interest" description="Disordered" evidence="2">
    <location>
        <begin position="241"/>
        <end position="584"/>
    </location>
</feature>
<dbReference type="EMBL" id="HBUF01405227">
    <property type="protein sequence ID" value="CAG6737879.1"/>
    <property type="molecule type" value="Transcribed_RNA"/>
</dbReference>